<proteinExistence type="predicted"/>
<evidence type="ECO:0000313" key="1">
    <source>
        <dbReference type="EMBL" id="CAJ0962124.1"/>
    </source>
</evidence>
<sequence>MERESQRILSVELQDIAQEVEQLQVKTPPCERTGIWSVPSRLSPTTFGNDPDLTESSTILPICPDGPSHACPTLKPAPKEEVGWGLVPLFHSVRSKLESFAEIFLTPVKSRKDAPSLENGSHTGAADHLGEFRLCGGVPRP</sequence>
<name>A0ABN9M939_9NEOB</name>
<keyword evidence="2" id="KW-1185">Reference proteome</keyword>
<dbReference type="EMBL" id="CAUEEQ010054188">
    <property type="protein sequence ID" value="CAJ0962124.1"/>
    <property type="molecule type" value="Genomic_DNA"/>
</dbReference>
<evidence type="ECO:0000313" key="2">
    <source>
        <dbReference type="Proteomes" id="UP001176940"/>
    </source>
</evidence>
<comment type="caution">
    <text evidence="1">The sequence shown here is derived from an EMBL/GenBank/DDBJ whole genome shotgun (WGS) entry which is preliminary data.</text>
</comment>
<accession>A0ABN9M939</accession>
<organism evidence="1 2">
    <name type="scientific">Ranitomeya imitator</name>
    <name type="common">mimic poison frog</name>
    <dbReference type="NCBI Taxonomy" id="111125"/>
    <lineage>
        <taxon>Eukaryota</taxon>
        <taxon>Metazoa</taxon>
        <taxon>Chordata</taxon>
        <taxon>Craniata</taxon>
        <taxon>Vertebrata</taxon>
        <taxon>Euteleostomi</taxon>
        <taxon>Amphibia</taxon>
        <taxon>Batrachia</taxon>
        <taxon>Anura</taxon>
        <taxon>Neobatrachia</taxon>
        <taxon>Hyloidea</taxon>
        <taxon>Dendrobatidae</taxon>
        <taxon>Dendrobatinae</taxon>
        <taxon>Ranitomeya</taxon>
    </lineage>
</organism>
<dbReference type="Proteomes" id="UP001176940">
    <property type="component" value="Unassembled WGS sequence"/>
</dbReference>
<gene>
    <name evidence="1" type="ORF">RIMI_LOCUS18056217</name>
</gene>
<reference evidence="1" key="1">
    <citation type="submission" date="2023-07" db="EMBL/GenBank/DDBJ databases">
        <authorList>
            <person name="Stuckert A."/>
        </authorList>
    </citation>
    <scope>NUCLEOTIDE SEQUENCE</scope>
</reference>
<protein>
    <submittedName>
        <fullName evidence="1">Uncharacterized protein</fullName>
    </submittedName>
</protein>